<dbReference type="Pfam" id="PF04773">
    <property type="entry name" value="FecR"/>
    <property type="match status" value="1"/>
</dbReference>
<evidence type="ECO:0000259" key="1">
    <source>
        <dbReference type="Pfam" id="PF04773"/>
    </source>
</evidence>
<evidence type="ECO:0000313" key="4">
    <source>
        <dbReference type="Proteomes" id="UP000566995"/>
    </source>
</evidence>
<dbReference type="PIRSF" id="PIRSF018266">
    <property type="entry name" value="FecR"/>
    <property type="match status" value="1"/>
</dbReference>
<dbReference type="InterPro" id="IPR006860">
    <property type="entry name" value="FecR"/>
</dbReference>
<reference evidence="3 4" key="1">
    <citation type="submission" date="2020-08" db="EMBL/GenBank/DDBJ databases">
        <title>Functional genomics of gut bacteria from endangered species of beetles.</title>
        <authorList>
            <person name="Carlos-Shanley C."/>
        </authorList>
    </citation>
    <scope>NUCLEOTIDE SEQUENCE [LARGE SCALE GENOMIC DNA]</scope>
    <source>
        <strain evidence="3 4">S00179</strain>
    </source>
</reference>
<name>A0A7W7KKG6_PSENT</name>
<dbReference type="PANTHER" id="PTHR30273:SF2">
    <property type="entry name" value="PROTEIN FECR"/>
    <property type="match status" value="1"/>
</dbReference>
<dbReference type="InterPro" id="IPR012373">
    <property type="entry name" value="Ferrdict_sens_TM"/>
</dbReference>
<organism evidence="3 4">
    <name type="scientific">Pseudomonas nitroreducens</name>
    <dbReference type="NCBI Taxonomy" id="46680"/>
    <lineage>
        <taxon>Bacteria</taxon>
        <taxon>Pseudomonadati</taxon>
        <taxon>Pseudomonadota</taxon>
        <taxon>Gammaproteobacteria</taxon>
        <taxon>Pseudomonadales</taxon>
        <taxon>Pseudomonadaceae</taxon>
        <taxon>Pseudomonas</taxon>
    </lineage>
</organism>
<comment type="caution">
    <text evidence="3">The sequence shown here is derived from an EMBL/GenBank/DDBJ whole genome shotgun (WGS) entry which is preliminary data.</text>
</comment>
<dbReference type="Pfam" id="PF16220">
    <property type="entry name" value="DUF4880"/>
    <property type="match status" value="1"/>
</dbReference>
<evidence type="ECO:0000259" key="2">
    <source>
        <dbReference type="Pfam" id="PF16220"/>
    </source>
</evidence>
<dbReference type="Gene3D" id="2.60.120.1440">
    <property type="match status" value="1"/>
</dbReference>
<dbReference type="RefSeq" id="WP_184590155.1">
    <property type="nucleotide sequence ID" value="NZ_JACHLI010000010.1"/>
</dbReference>
<dbReference type="PANTHER" id="PTHR30273">
    <property type="entry name" value="PERIPLASMIC SIGNAL SENSOR AND SIGMA FACTOR ACTIVATOR FECR-RELATED"/>
    <property type="match status" value="1"/>
</dbReference>
<keyword evidence="3" id="KW-0472">Membrane</keyword>
<evidence type="ECO:0000313" key="3">
    <source>
        <dbReference type="EMBL" id="MBB4864136.1"/>
    </source>
</evidence>
<keyword evidence="3" id="KW-0812">Transmembrane</keyword>
<proteinExistence type="predicted"/>
<gene>
    <name evidence="3" type="ORF">HNP46_003000</name>
</gene>
<dbReference type="AlphaFoldDB" id="A0A7W7KKG6"/>
<dbReference type="EMBL" id="JACHLI010000010">
    <property type="protein sequence ID" value="MBB4864136.1"/>
    <property type="molecule type" value="Genomic_DNA"/>
</dbReference>
<feature type="domain" description="FecR protein" evidence="1">
    <location>
        <begin position="110"/>
        <end position="203"/>
    </location>
</feature>
<protein>
    <submittedName>
        <fullName evidence="3">Transmembrane sensor</fullName>
    </submittedName>
</protein>
<dbReference type="Proteomes" id="UP000566995">
    <property type="component" value="Unassembled WGS sequence"/>
</dbReference>
<dbReference type="GO" id="GO:0016989">
    <property type="term" value="F:sigma factor antagonist activity"/>
    <property type="evidence" value="ECO:0007669"/>
    <property type="project" value="TreeGrafter"/>
</dbReference>
<feature type="domain" description="FecR N-terminal" evidence="2">
    <location>
        <begin position="12"/>
        <end position="52"/>
    </location>
</feature>
<sequence>MSAQPIDREIARQAARWYVRLLGPRVSEAQRRDCELWRAADPEHERAWQLAEGFNQRLGLIPPQLGAQTLERSQAASRRQAMKLLALLLAAAPAALLVRRSQPWQQLSADVRSGVGEQRELTLADGTQLWLNTDSAIDIAYDSTARRVRLVAGELQIATARDDAGRPFILETAEGEVRPIGTRFLVRQGAVDSQVGVVEGAVRLQPRGGDAVLIRAGEQARFDTRRVGEPRTLDAHLADWTRGVLKAERMSLARFAAELGRYRPGLLRCDPAVAGLEVSGAFQLRDTDQALQALTQVLPVSIRYRTRYWVTIAPLSS</sequence>
<accession>A0A7W7KKG6</accession>
<dbReference type="InterPro" id="IPR032623">
    <property type="entry name" value="FecR_N"/>
</dbReference>